<dbReference type="InterPro" id="IPR004839">
    <property type="entry name" value="Aminotransferase_I/II_large"/>
</dbReference>
<keyword evidence="2" id="KW-0032">Aminotransferase</keyword>
<dbReference type="RefSeq" id="WP_236744292.1">
    <property type="nucleotide sequence ID" value="NZ_CP007151.1"/>
</dbReference>
<dbReference type="PANTHER" id="PTHR42790">
    <property type="entry name" value="AMINOTRANSFERASE"/>
    <property type="match status" value="1"/>
</dbReference>
<keyword evidence="4" id="KW-0663">Pyridoxal phosphate</keyword>
<reference evidence="6 7" key="1">
    <citation type="journal article" date="2014" name="Genome Announc.">
        <title>Draft Genome Sequences of Marinobacter similis A3d10T and Marinobacter salarius R9SW1T.</title>
        <authorList>
            <person name="Ivanova E.P."/>
            <person name="Ng H.J."/>
            <person name="Webb H.K."/>
            <person name="Feng G."/>
            <person name="Oshima K."/>
            <person name="Hattori M."/>
            <person name="Ohkuma M."/>
            <person name="Sergeev A.F."/>
            <person name="Mikhailov V.V."/>
            <person name="Crawford R.J."/>
            <person name="Sawabe T."/>
        </authorList>
    </citation>
    <scope>NUCLEOTIDE SEQUENCE [LARGE SCALE GENOMIC DNA]</scope>
    <source>
        <strain evidence="6 7">A3d10</strain>
    </source>
</reference>
<comment type="cofactor">
    <cofactor evidence="1">
        <name>pyridoxal 5'-phosphate</name>
        <dbReference type="ChEBI" id="CHEBI:597326"/>
    </cofactor>
</comment>
<dbReference type="Pfam" id="PF00155">
    <property type="entry name" value="Aminotran_1_2"/>
    <property type="match status" value="1"/>
</dbReference>
<evidence type="ECO:0000259" key="5">
    <source>
        <dbReference type="Pfam" id="PF00155"/>
    </source>
</evidence>
<dbReference type="Gene3D" id="3.90.1150.10">
    <property type="entry name" value="Aspartate Aminotransferase, domain 1"/>
    <property type="match status" value="1"/>
</dbReference>
<dbReference type="PANTHER" id="PTHR42790:SF7">
    <property type="entry name" value="GNTR FAMILY TRANSCRIPTIONAL REGULATORY PROTEIN"/>
    <property type="match status" value="1"/>
</dbReference>
<dbReference type="GO" id="GO:0008483">
    <property type="term" value="F:transaminase activity"/>
    <property type="evidence" value="ECO:0007669"/>
    <property type="project" value="UniProtKB-KW"/>
</dbReference>
<dbReference type="KEGG" id="msx:AU14_02160"/>
<evidence type="ECO:0000256" key="4">
    <source>
        <dbReference type="ARBA" id="ARBA00022898"/>
    </source>
</evidence>
<dbReference type="InterPro" id="IPR050859">
    <property type="entry name" value="Class-I_PLP-dep_aminotransf"/>
</dbReference>
<dbReference type="AlphaFoldDB" id="W5YFD7"/>
<dbReference type="CDD" id="cd00609">
    <property type="entry name" value="AAT_like"/>
    <property type="match status" value="1"/>
</dbReference>
<evidence type="ECO:0000313" key="7">
    <source>
        <dbReference type="Proteomes" id="UP000061489"/>
    </source>
</evidence>
<accession>W5YFD7</accession>
<proteinExistence type="predicted"/>
<dbReference type="InterPro" id="IPR015422">
    <property type="entry name" value="PyrdxlP-dep_Trfase_small"/>
</dbReference>
<dbReference type="HOGENOM" id="CLU_017584_0_0_6"/>
<dbReference type="SUPFAM" id="SSF53383">
    <property type="entry name" value="PLP-dependent transferases"/>
    <property type="match status" value="1"/>
</dbReference>
<sequence>MTRSAAFDLTASLRTGEMPSGIVQLNRSIGRALRRQKGNFQYYDEPAGDPGLRNQLATLFAKRGWNTDASELCVTSGCQQSLFLALLTVCSEGDVVAVESPGFYGVLQLLEQLKLKVVEVPTSLQTGMDVAAFADILKLWDVRACVVSPTFATPGGAVMPTEARKRLLQLAERYDLAIVEDDIYAETGWSGVPDTLKSLDQSGRVIHCSSLSKVLSRDLRLGWINGGRWHSKILQMKLTSQLASSRFVQQGVESFIKEGDYTAFVRKFRLQLRDQRDQLLEYLAAWPLAVRTTAPQGGLTIWVELPEEVDTMDIYSKAMGEGIVITPGNLFSVSERFGNCLRISFAHPWGGHRAHALNRLSELIQHQ</sequence>
<dbReference type="GO" id="GO:0030170">
    <property type="term" value="F:pyridoxal phosphate binding"/>
    <property type="evidence" value="ECO:0007669"/>
    <property type="project" value="InterPro"/>
</dbReference>
<dbReference type="STRING" id="1420916.AU14_02160"/>
<dbReference type="InterPro" id="IPR015424">
    <property type="entry name" value="PyrdxlP-dep_Trfase"/>
</dbReference>
<feature type="domain" description="Aminotransferase class I/classII large" evidence="5">
    <location>
        <begin position="31"/>
        <end position="347"/>
    </location>
</feature>
<dbReference type="EMBL" id="CP007151">
    <property type="protein sequence ID" value="AHI27882.1"/>
    <property type="molecule type" value="Genomic_DNA"/>
</dbReference>
<protein>
    <submittedName>
        <fullName evidence="6">GntR family transcriptional regulator</fullName>
    </submittedName>
</protein>
<organism evidence="6 7">
    <name type="scientific">Marinobacter similis</name>
    <dbReference type="NCBI Taxonomy" id="1420916"/>
    <lineage>
        <taxon>Bacteria</taxon>
        <taxon>Pseudomonadati</taxon>
        <taxon>Pseudomonadota</taxon>
        <taxon>Gammaproteobacteria</taxon>
        <taxon>Pseudomonadales</taxon>
        <taxon>Marinobacteraceae</taxon>
        <taxon>Marinobacter</taxon>
    </lineage>
</organism>
<dbReference type="InterPro" id="IPR015421">
    <property type="entry name" value="PyrdxlP-dep_Trfase_major"/>
</dbReference>
<evidence type="ECO:0000256" key="1">
    <source>
        <dbReference type="ARBA" id="ARBA00001933"/>
    </source>
</evidence>
<evidence type="ECO:0000313" key="6">
    <source>
        <dbReference type="EMBL" id="AHI27882.1"/>
    </source>
</evidence>
<name>W5YFD7_9GAMM</name>
<evidence type="ECO:0000256" key="3">
    <source>
        <dbReference type="ARBA" id="ARBA00022679"/>
    </source>
</evidence>
<keyword evidence="7" id="KW-1185">Reference proteome</keyword>
<dbReference type="Gene3D" id="3.40.640.10">
    <property type="entry name" value="Type I PLP-dependent aspartate aminotransferase-like (Major domain)"/>
    <property type="match status" value="1"/>
</dbReference>
<dbReference type="Proteomes" id="UP000061489">
    <property type="component" value="Chromosome"/>
</dbReference>
<dbReference type="GO" id="GO:1901605">
    <property type="term" value="P:alpha-amino acid metabolic process"/>
    <property type="evidence" value="ECO:0007669"/>
    <property type="project" value="TreeGrafter"/>
</dbReference>
<evidence type="ECO:0000256" key="2">
    <source>
        <dbReference type="ARBA" id="ARBA00022576"/>
    </source>
</evidence>
<gene>
    <name evidence="6" type="ORF">AU14_02160</name>
</gene>
<keyword evidence="3" id="KW-0808">Transferase</keyword>